<dbReference type="Pfam" id="PF17137">
    <property type="entry name" value="DUF5110"/>
    <property type="match status" value="1"/>
</dbReference>
<dbReference type="GO" id="GO:0005975">
    <property type="term" value="P:carbohydrate metabolic process"/>
    <property type="evidence" value="ECO:0007669"/>
    <property type="project" value="InterPro"/>
</dbReference>
<evidence type="ECO:0000313" key="9">
    <source>
        <dbReference type="EMBL" id="SFB76605.1"/>
    </source>
</evidence>
<keyword evidence="2 4" id="KW-0378">Hydrolase</keyword>
<feature type="domain" description="DUF5110" evidence="7">
    <location>
        <begin position="675"/>
        <end position="741"/>
    </location>
</feature>
<protein>
    <submittedName>
        <fullName evidence="9">Alpha-glucosidase</fullName>
    </submittedName>
</protein>
<gene>
    <name evidence="9" type="ORF">SAMN05421780_101366</name>
</gene>
<dbReference type="Proteomes" id="UP000199514">
    <property type="component" value="Unassembled WGS sequence"/>
</dbReference>
<dbReference type="PANTHER" id="PTHR22762:SF166">
    <property type="entry name" value="ALPHA-GLUCOSIDASE"/>
    <property type="match status" value="1"/>
</dbReference>
<evidence type="ECO:0000256" key="1">
    <source>
        <dbReference type="ARBA" id="ARBA00007806"/>
    </source>
</evidence>
<dbReference type="SUPFAM" id="SSF51445">
    <property type="entry name" value="(Trans)glycosidases"/>
    <property type="match status" value="1"/>
</dbReference>
<dbReference type="Pfam" id="PF01055">
    <property type="entry name" value="Glyco_hydro_31_2nd"/>
    <property type="match status" value="1"/>
</dbReference>
<dbReference type="PANTHER" id="PTHR22762">
    <property type="entry name" value="ALPHA-GLUCOSIDASE"/>
    <property type="match status" value="1"/>
</dbReference>
<dbReference type="RefSeq" id="WP_091506324.1">
    <property type="nucleotide sequence ID" value="NZ_FOLE01000001.1"/>
</dbReference>
<evidence type="ECO:0000313" key="10">
    <source>
        <dbReference type="Proteomes" id="UP000199514"/>
    </source>
</evidence>
<dbReference type="Gene3D" id="2.60.40.1760">
    <property type="entry name" value="glycosyl hydrolase (family 31)"/>
    <property type="match status" value="1"/>
</dbReference>
<evidence type="ECO:0000259" key="6">
    <source>
        <dbReference type="Pfam" id="PF13802"/>
    </source>
</evidence>
<dbReference type="OrthoDB" id="176168at2"/>
<proteinExistence type="inferred from homology"/>
<dbReference type="InterPro" id="IPR000322">
    <property type="entry name" value="Glyco_hydro_31_TIM"/>
</dbReference>
<dbReference type="InterPro" id="IPR017853">
    <property type="entry name" value="GH"/>
</dbReference>
<dbReference type="SUPFAM" id="SSF51011">
    <property type="entry name" value="Glycosyl hydrolase domain"/>
    <property type="match status" value="1"/>
</dbReference>
<name>A0A1I1DNQ6_9BACT</name>
<dbReference type="InterPro" id="IPR030458">
    <property type="entry name" value="Glyco_hydro_31_AS"/>
</dbReference>
<keyword evidence="10" id="KW-1185">Reference proteome</keyword>
<dbReference type="SUPFAM" id="SSF74650">
    <property type="entry name" value="Galactose mutarotase-like"/>
    <property type="match status" value="1"/>
</dbReference>
<sequence length="802" mass="91382">MANSALFRSLSASTQAQCTAHGLQLHTAEATVNISVYTPEIIRVCIEQNTETDFSYSVIIPPQNPDFEIIEQENHWQISTAKLRLEVGKSPVRFRFFDKNNALLNEDDAAFGTGWLGEEVVTYKKLQPYERFLGLGEKTGNQDKRGRAYTNWNTDSFAYGAESDPLYQTLPFYIGVHSGLSYGIFMDSTYRSWYNFGASNNRFASFAAQAGRMNYYFIHDTTIKGIIAAYTQLTGRAELPPRWSLGLQQCRYSYYPDVEVQRIADTFRQKQIPADALYLDIHYMQDYKVFTWHGERFSSPQKLTQHLAEQGFEVVVITDPGIKIEDGYTPYEEGKAQGLFLQYPDGENYAACVWPGWCHFPDFTNPAARAWWANSMQTLTEQGVTGFWTDMNEPASWGQATPDLVEFDYEGQRTSHKQGHNAYGLQMTRATYEGARQHLPEKRPFVLTRAGYAGVQRYAAVWTGDNIASDEHLLVGVRLLMSMGLAGVSFTGTDIGGFVGEASKNLFARWISVAAFTAYFRIHTMIDNRQTDAWSFGERTEAIARNYINLRYKLLPYLYAMFWENSQTGLPVVRSLAIEHSHDEKIYLFDYQNQFMCGESLLICPTESYQRFCKVYLPANAGGWYDFYNGKHWAAEQEIIIECPVERLPVFVKAGGMLLAQNATQHTKQKPQPVLHLHLYRGAATQELVWYEDDGTSYGYANGDFYKRVIRFSPTERKLKIEAVEGNYISDYQEIKIHLHDFGKVDGVRHTTGQTPTHREHFGWMDTLPNFDPFVGAPPAAETSICHTATIANTAEMITLEW</sequence>
<dbReference type="GO" id="GO:0004553">
    <property type="term" value="F:hydrolase activity, hydrolyzing O-glycosyl compounds"/>
    <property type="evidence" value="ECO:0007669"/>
    <property type="project" value="InterPro"/>
</dbReference>
<dbReference type="InterPro" id="IPR011013">
    <property type="entry name" value="Gal_mutarotase_sf_dom"/>
</dbReference>
<dbReference type="CDD" id="cd06604">
    <property type="entry name" value="GH31_glucosidase_II_MalA"/>
    <property type="match status" value="1"/>
</dbReference>
<dbReference type="STRING" id="927664.SAMN05421780_101366"/>
<dbReference type="CDD" id="cd14752">
    <property type="entry name" value="GH31_N"/>
    <property type="match status" value="1"/>
</dbReference>
<dbReference type="GO" id="GO:0030246">
    <property type="term" value="F:carbohydrate binding"/>
    <property type="evidence" value="ECO:0007669"/>
    <property type="project" value="InterPro"/>
</dbReference>
<evidence type="ECO:0000256" key="4">
    <source>
        <dbReference type="RuleBase" id="RU361185"/>
    </source>
</evidence>
<dbReference type="AlphaFoldDB" id="A0A1I1DNQ6"/>
<dbReference type="InterPro" id="IPR025887">
    <property type="entry name" value="Glyco_hydro_31_N_dom"/>
</dbReference>
<feature type="domain" description="Glycoside hydrolase family 31 TIM barrel" evidence="5">
    <location>
        <begin position="238"/>
        <end position="560"/>
    </location>
</feature>
<dbReference type="PROSITE" id="PS00129">
    <property type="entry name" value="GLYCOSYL_HYDROL_F31_1"/>
    <property type="match status" value="1"/>
</dbReference>
<dbReference type="InterPro" id="IPR013780">
    <property type="entry name" value="Glyco_hydro_b"/>
</dbReference>
<dbReference type="Gene3D" id="3.20.20.80">
    <property type="entry name" value="Glycosidases"/>
    <property type="match status" value="1"/>
</dbReference>
<dbReference type="InterPro" id="IPR048395">
    <property type="entry name" value="Glyco_hydro_31_C"/>
</dbReference>
<dbReference type="Pfam" id="PF13802">
    <property type="entry name" value="Gal_mutarotas_2"/>
    <property type="match status" value="1"/>
</dbReference>
<dbReference type="Gene3D" id="2.60.40.1180">
    <property type="entry name" value="Golgi alpha-mannosidase II"/>
    <property type="match status" value="2"/>
</dbReference>
<dbReference type="EMBL" id="FOLE01000001">
    <property type="protein sequence ID" value="SFB76605.1"/>
    <property type="molecule type" value="Genomic_DNA"/>
</dbReference>
<accession>A0A1I1DNQ6</accession>
<evidence type="ECO:0000259" key="5">
    <source>
        <dbReference type="Pfam" id="PF01055"/>
    </source>
</evidence>
<comment type="similarity">
    <text evidence="1 4">Belongs to the glycosyl hydrolase 31 family.</text>
</comment>
<keyword evidence="3 4" id="KW-0326">Glycosidase</keyword>
<feature type="domain" description="Glycoside hydrolase family 31 N-terminal" evidence="6">
    <location>
        <begin position="32"/>
        <end position="194"/>
    </location>
</feature>
<organism evidence="9 10">
    <name type="scientific">Flexibacter flexilis DSM 6793</name>
    <dbReference type="NCBI Taxonomy" id="927664"/>
    <lineage>
        <taxon>Bacteria</taxon>
        <taxon>Pseudomonadati</taxon>
        <taxon>Bacteroidota</taxon>
        <taxon>Cytophagia</taxon>
        <taxon>Cytophagales</taxon>
        <taxon>Flexibacteraceae</taxon>
        <taxon>Flexibacter</taxon>
    </lineage>
</organism>
<evidence type="ECO:0000259" key="7">
    <source>
        <dbReference type="Pfam" id="PF17137"/>
    </source>
</evidence>
<reference evidence="9 10" key="1">
    <citation type="submission" date="2016-10" db="EMBL/GenBank/DDBJ databases">
        <authorList>
            <person name="de Groot N.N."/>
        </authorList>
    </citation>
    <scope>NUCLEOTIDE SEQUENCE [LARGE SCALE GENOMIC DNA]</scope>
    <source>
        <strain evidence="9 10">DSM 6793</strain>
    </source>
</reference>
<evidence type="ECO:0000256" key="2">
    <source>
        <dbReference type="ARBA" id="ARBA00022801"/>
    </source>
</evidence>
<evidence type="ECO:0000256" key="3">
    <source>
        <dbReference type="ARBA" id="ARBA00023295"/>
    </source>
</evidence>
<dbReference type="InterPro" id="IPR033403">
    <property type="entry name" value="DUF5110"/>
</dbReference>
<evidence type="ECO:0000259" key="8">
    <source>
        <dbReference type="Pfam" id="PF21365"/>
    </source>
</evidence>
<dbReference type="Pfam" id="PF21365">
    <property type="entry name" value="Glyco_hydro_31_3rd"/>
    <property type="match status" value="1"/>
</dbReference>
<feature type="domain" description="Glycosyl hydrolase family 31 C-terminal" evidence="8">
    <location>
        <begin position="569"/>
        <end position="656"/>
    </location>
</feature>